<reference evidence="3" key="1">
    <citation type="submission" date="2017-02" db="UniProtKB">
        <authorList>
            <consortium name="WormBaseParasite"/>
        </authorList>
    </citation>
    <scope>IDENTIFICATION</scope>
</reference>
<accession>A0A0N4Y0Y9</accession>
<proteinExistence type="predicted"/>
<keyword evidence="2" id="KW-1185">Reference proteome</keyword>
<evidence type="ECO:0000313" key="3">
    <source>
        <dbReference type="WBParaSite" id="NBR_0000924601-mRNA-1"/>
    </source>
</evidence>
<organism evidence="3">
    <name type="scientific">Nippostrongylus brasiliensis</name>
    <name type="common">Rat hookworm</name>
    <dbReference type="NCBI Taxonomy" id="27835"/>
    <lineage>
        <taxon>Eukaryota</taxon>
        <taxon>Metazoa</taxon>
        <taxon>Ecdysozoa</taxon>
        <taxon>Nematoda</taxon>
        <taxon>Chromadorea</taxon>
        <taxon>Rhabditida</taxon>
        <taxon>Rhabditina</taxon>
        <taxon>Rhabditomorpha</taxon>
        <taxon>Strongyloidea</taxon>
        <taxon>Heligmosomidae</taxon>
        <taxon>Nippostrongylus</taxon>
    </lineage>
</organism>
<name>A0A0N4Y0Y9_NIPBR</name>
<protein>
    <submittedName>
        <fullName evidence="3">ZP domain-containing protein</fullName>
    </submittedName>
</protein>
<evidence type="ECO:0000313" key="2">
    <source>
        <dbReference type="Proteomes" id="UP000271162"/>
    </source>
</evidence>
<dbReference type="AlphaFoldDB" id="A0A0N4Y0Y9"/>
<reference evidence="1 2" key="2">
    <citation type="submission" date="2018-11" db="EMBL/GenBank/DDBJ databases">
        <authorList>
            <consortium name="Pathogen Informatics"/>
        </authorList>
    </citation>
    <scope>NUCLEOTIDE SEQUENCE [LARGE SCALE GENOMIC DNA]</scope>
</reference>
<dbReference type="WBParaSite" id="NBR_0000924601-mRNA-1">
    <property type="protein sequence ID" value="NBR_0000924601-mRNA-1"/>
    <property type="gene ID" value="NBR_0000924601"/>
</dbReference>
<gene>
    <name evidence="1" type="ORF">NBR_LOCUS9247</name>
</gene>
<sequence>MMCGGTRSDRIYQNTSLKQGPYMYVYAKCDATKCVALMIPIGHMFKNQLILGEPVYVVNASVTISYDLGSAQNDRTARIEAKRIFVICMFACRRKKVTPAGA</sequence>
<dbReference type="Proteomes" id="UP000271162">
    <property type="component" value="Unassembled WGS sequence"/>
</dbReference>
<dbReference type="EMBL" id="UYSL01020113">
    <property type="protein sequence ID" value="VDL72836.1"/>
    <property type="molecule type" value="Genomic_DNA"/>
</dbReference>
<evidence type="ECO:0000313" key="1">
    <source>
        <dbReference type="EMBL" id="VDL72836.1"/>
    </source>
</evidence>